<dbReference type="Proteomes" id="UP001172102">
    <property type="component" value="Unassembled WGS sequence"/>
</dbReference>
<dbReference type="InterPro" id="IPR029058">
    <property type="entry name" value="AB_hydrolase_fold"/>
</dbReference>
<evidence type="ECO:0000259" key="1">
    <source>
        <dbReference type="Pfam" id="PF01738"/>
    </source>
</evidence>
<feature type="domain" description="Dienelactone hydrolase" evidence="1">
    <location>
        <begin position="28"/>
        <end position="280"/>
    </location>
</feature>
<sequence length="285" mass="30623">MACPDCFKGTLRGDATPSGTEAVLHGLDTYISTPPPGVPSLGTVVLLADAFGWQLLNTRALADAYAARVPCTVYVPDVMGGHAPPPQLMNLLEYVPPADAWLPVRVARRAWALARAVPLLARFLVRCRAAVVRPRVLAFVRAVRGVVGEGKVGVAGFCWGGVYAVRLAQAREENVVEGRAVADCVFTAHPTFVKVPSDVEKVVQPLSVANGDDDAQMGARGMVRLRAILEAKNDAAGKEVHEVVVYPGAKHGFAVRGDRADALQKERGDKSEDQAVRWFRLHFEA</sequence>
<name>A0AA40BCZ5_9PEZI</name>
<dbReference type="InterPro" id="IPR002925">
    <property type="entry name" value="Dienelactn_hydro"/>
</dbReference>
<evidence type="ECO:0000313" key="3">
    <source>
        <dbReference type="Proteomes" id="UP001172102"/>
    </source>
</evidence>
<protein>
    <recommendedName>
        <fullName evidence="1">Dienelactone hydrolase domain-containing protein</fullName>
    </recommendedName>
</protein>
<dbReference type="AlphaFoldDB" id="A0AA40BCZ5"/>
<dbReference type="Pfam" id="PF01738">
    <property type="entry name" value="DLH"/>
    <property type="match status" value="1"/>
</dbReference>
<reference evidence="2" key="1">
    <citation type="submission" date="2023-06" db="EMBL/GenBank/DDBJ databases">
        <title>Genome-scale phylogeny and comparative genomics of the fungal order Sordariales.</title>
        <authorList>
            <consortium name="Lawrence Berkeley National Laboratory"/>
            <person name="Hensen N."/>
            <person name="Bonometti L."/>
            <person name="Westerberg I."/>
            <person name="Brannstrom I.O."/>
            <person name="Guillou S."/>
            <person name="Cros-Aarteil S."/>
            <person name="Calhoun S."/>
            <person name="Haridas S."/>
            <person name="Kuo A."/>
            <person name="Mondo S."/>
            <person name="Pangilinan J."/>
            <person name="Riley R."/>
            <person name="Labutti K."/>
            <person name="Andreopoulos B."/>
            <person name="Lipzen A."/>
            <person name="Chen C."/>
            <person name="Yanf M."/>
            <person name="Daum C."/>
            <person name="Ng V."/>
            <person name="Clum A."/>
            <person name="Steindorff A."/>
            <person name="Ohm R."/>
            <person name="Martin F."/>
            <person name="Silar P."/>
            <person name="Natvig D."/>
            <person name="Lalanne C."/>
            <person name="Gautier V."/>
            <person name="Ament-Velasquez S.L."/>
            <person name="Kruys A."/>
            <person name="Hutchinson M.I."/>
            <person name="Powell A.J."/>
            <person name="Barry K."/>
            <person name="Miller A.N."/>
            <person name="Grigoriev I.V."/>
            <person name="Debuchy R."/>
            <person name="Gladieux P."/>
            <person name="Thoren M.H."/>
            <person name="Johannesson H."/>
        </authorList>
    </citation>
    <scope>NUCLEOTIDE SEQUENCE</scope>
    <source>
        <strain evidence="2">SMH4607-1</strain>
    </source>
</reference>
<proteinExistence type="predicted"/>
<gene>
    <name evidence="2" type="ORF">B0H67DRAFT_640218</name>
</gene>
<dbReference type="PANTHER" id="PTHR17630">
    <property type="entry name" value="DIENELACTONE HYDROLASE"/>
    <property type="match status" value="1"/>
</dbReference>
<organism evidence="2 3">
    <name type="scientific">Lasiosphaeris hirsuta</name>
    <dbReference type="NCBI Taxonomy" id="260670"/>
    <lineage>
        <taxon>Eukaryota</taxon>
        <taxon>Fungi</taxon>
        <taxon>Dikarya</taxon>
        <taxon>Ascomycota</taxon>
        <taxon>Pezizomycotina</taxon>
        <taxon>Sordariomycetes</taxon>
        <taxon>Sordariomycetidae</taxon>
        <taxon>Sordariales</taxon>
        <taxon>Lasiosphaeriaceae</taxon>
        <taxon>Lasiosphaeris</taxon>
    </lineage>
</organism>
<dbReference type="EMBL" id="JAUKUA010000001">
    <property type="protein sequence ID" value="KAK0731879.1"/>
    <property type="molecule type" value="Genomic_DNA"/>
</dbReference>
<accession>A0AA40BCZ5</accession>
<dbReference type="SUPFAM" id="SSF53474">
    <property type="entry name" value="alpha/beta-Hydrolases"/>
    <property type="match status" value="1"/>
</dbReference>
<evidence type="ECO:0000313" key="2">
    <source>
        <dbReference type="EMBL" id="KAK0731879.1"/>
    </source>
</evidence>
<dbReference type="GO" id="GO:0016787">
    <property type="term" value="F:hydrolase activity"/>
    <property type="evidence" value="ECO:0007669"/>
    <property type="project" value="InterPro"/>
</dbReference>
<dbReference type="Gene3D" id="3.40.50.1820">
    <property type="entry name" value="alpha/beta hydrolase"/>
    <property type="match status" value="1"/>
</dbReference>
<keyword evidence="3" id="KW-1185">Reference proteome</keyword>
<dbReference type="PANTHER" id="PTHR17630:SF105">
    <property type="entry name" value="DIENELACTONE HYDROLASE FAMILY PROTEIN (AFU_ORTHOLOGUE AFUA_4G08790)"/>
    <property type="match status" value="1"/>
</dbReference>
<comment type="caution">
    <text evidence="2">The sequence shown here is derived from an EMBL/GenBank/DDBJ whole genome shotgun (WGS) entry which is preliminary data.</text>
</comment>